<protein>
    <submittedName>
        <fullName evidence="4">Uncharacterized protein</fullName>
    </submittedName>
</protein>
<dbReference type="SUPFAM" id="SSF56601">
    <property type="entry name" value="beta-lactamase/transpeptidase-like"/>
    <property type="match status" value="1"/>
</dbReference>
<dbReference type="GO" id="GO:0071555">
    <property type="term" value="P:cell wall organization"/>
    <property type="evidence" value="ECO:0007669"/>
    <property type="project" value="TreeGrafter"/>
</dbReference>
<dbReference type="SUPFAM" id="SSF56519">
    <property type="entry name" value="Penicillin binding protein dimerisation domain"/>
    <property type="match status" value="1"/>
</dbReference>
<evidence type="ECO:0000313" key="4">
    <source>
        <dbReference type="EMBL" id="PIE31521.1"/>
    </source>
</evidence>
<proteinExistence type="predicted"/>
<dbReference type="InterPro" id="IPR036138">
    <property type="entry name" value="PBP_dimer_sf"/>
</dbReference>
<dbReference type="Gene3D" id="3.90.1310.10">
    <property type="entry name" value="Penicillin-binding protein 2a (Domain 2)"/>
    <property type="match status" value="1"/>
</dbReference>
<evidence type="ECO:0000313" key="5">
    <source>
        <dbReference type="Proteomes" id="UP000230914"/>
    </source>
</evidence>
<dbReference type="GO" id="GO:0071972">
    <property type="term" value="F:peptidoglycan L,D-transpeptidase activity"/>
    <property type="evidence" value="ECO:0007669"/>
    <property type="project" value="TreeGrafter"/>
</dbReference>
<feature type="domain" description="Penicillin-binding protein transpeptidase" evidence="2">
    <location>
        <begin position="159"/>
        <end position="486"/>
    </location>
</feature>
<dbReference type="Pfam" id="PF00905">
    <property type="entry name" value="Transpeptidase"/>
    <property type="match status" value="1"/>
</dbReference>
<dbReference type="Gene3D" id="3.40.710.10">
    <property type="entry name" value="DD-peptidase/beta-lactamase superfamily"/>
    <property type="match status" value="1"/>
</dbReference>
<dbReference type="InterPro" id="IPR012338">
    <property type="entry name" value="Beta-lactam/transpept-like"/>
</dbReference>
<dbReference type="Proteomes" id="UP000230914">
    <property type="component" value="Unassembled WGS sequence"/>
</dbReference>
<sequence length="507" mass="54996">MNTRIRRLAAFLMALYVILFAALNYWQVGHSDELAVQPGNTRAIIRQFDQPRGPIITADGVTVAESVLTTEPGSDVTYQRHYPTGDLFANIVGYYTFGLGSTQLERTRDKVLTGSTFTQQVHHLNNLLSTETDNSGELHLTLRADLQRTARDLLGDREGSIVLLEPDTGAIRAMWSWPSYDPNVVASPDYDEAYDYVTELQDDPRDPLLANTYQQRYTPGSTFKVITAGAGLDAGVITLESEWESLDSWTPPQTTRPITNYGGKACGGDLTEVFAQSCNIPFGQIALELGADQFVDYVSRWSIGEPIPIDLPRPASSTLGDITDLDQQLPLLAMRGFGQNEIQMVPLHLALVAATVANDGEMMTPYVVDSERDHKGRVLSTTQPSRWRQPITRRTANILTEMMRAVAESGTASCCIGLDGGISVAAKTGTAELTGTDDDRSHAWIIAFAPVEDPQYAVAVLVKGTADSPPNMTGGRTAGPIAKAMLDAALATDRSTEPPSPDTGGDE</sequence>
<dbReference type="GO" id="GO:0008658">
    <property type="term" value="F:penicillin binding"/>
    <property type="evidence" value="ECO:0007669"/>
    <property type="project" value="InterPro"/>
</dbReference>
<feature type="region of interest" description="Disordered" evidence="1">
    <location>
        <begin position="488"/>
        <end position="507"/>
    </location>
</feature>
<dbReference type="AlphaFoldDB" id="A0A2G6K779"/>
<evidence type="ECO:0000259" key="3">
    <source>
        <dbReference type="Pfam" id="PF21922"/>
    </source>
</evidence>
<dbReference type="InterPro" id="IPR001460">
    <property type="entry name" value="PCN-bd_Tpept"/>
</dbReference>
<gene>
    <name evidence="4" type="ORF">CSA55_05530</name>
</gene>
<evidence type="ECO:0000256" key="1">
    <source>
        <dbReference type="SAM" id="MobiDB-lite"/>
    </source>
</evidence>
<feature type="domain" description="Penicillin binding protein A dimerisation" evidence="3">
    <location>
        <begin position="52"/>
        <end position="135"/>
    </location>
</feature>
<accession>A0A2G6K779</accession>
<dbReference type="InterPro" id="IPR054120">
    <property type="entry name" value="PBPA_dimer"/>
</dbReference>
<organism evidence="4 5">
    <name type="scientific">Ilumatobacter coccineus</name>
    <dbReference type="NCBI Taxonomy" id="467094"/>
    <lineage>
        <taxon>Bacteria</taxon>
        <taxon>Bacillati</taxon>
        <taxon>Actinomycetota</taxon>
        <taxon>Acidimicrobiia</taxon>
        <taxon>Acidimicrobiales</taxon>
        <taxon>Ilumatobacteraceae</taxon>
        <taxon>Ilumatobacter</taxon>
    </lineage>
</organism>
<dbReference type="PANTHER" id="PTHR30627:SF24">
    <property type="entry name" value="PENICILLIN-BINDING PROTEIN 4B"/>
    <property type="match status" value="1"/>
</dbReference>
<reference evidence="4 5" key="1">
    <citation type="submission" date="2017-10" db="EMBL/GenBank/DDBJ databases">
        <title>Novel microbial diversity and functional potential in the marine mammal oral microbiome.</title>
        <authorList>
            <person name="Dudek N.K."/>
            <person name="Sun C.L."/>
            <person name="Burstein D."/>
            <person name="Kantor R.S."/>
            <person name="Aliaga Goltsman D.S."/>
            <person name="Bik E.M."/>
            <person name="Thomas B.C."/>
            <person name="Banfield J.F."/>
            <person name="Relman D.A."/>
        </authorList>
    </citation>
    <scope>NUCLEOTIDE SEQUENCE [LARGE SCALE GENOMIC DNA]</scope>
    <source>
        <strain evidence="4">DOLJORAL78_61_10</strain>
    </source>
</reference>
<dbReference type="InterPro" id="IPR050515">
    <property type="entry name" value="Beta-lactam/transpept"/>
</dbReference>
<dbReference type="Pfam" id="PF21922">
    <property type="entry name" value="PBP_dimer_2"/>
    <property type="match status" value="1"/>
</dbReference>
<comment type="caution">
    <text evidence="4">The sequence shown here is derived from an EMBL/GenBank/DDBJ whole genome shotgun (WGS) entry which is preliminary data.</text>
</comment>
<dbReference type="GO" id="GO:0005886">
    <property type="term" value="C:plasma membrane"/>
    <property type="evidence" value="ECO:0007669"/>
    <property type="project" value="TreeGrafter"/>
</dbReference>
<name>A0A2G6K779_9ACTN</name>
<dbReference type="EMBL" id="PDSL01000079">
    <property type="protein sequence ID" value="PIE31521.1"/>
    <property type="molecule type" value="Genomic_DNA"/>
</dbReference>
<dbReference type="PANTHER" id="PTHR30627">
    <property type="entry name" value="PEPTIDOGLYCAN D,D-TRANSPEPTIDASE"/>
    <property type="match status" value="1"/>
</dbReference>
<evidence type="ECO:0000259" key="2">
    <source>
        <dbReference type="Pfam" id="PF00905"/>
    </source>
</evidence>